<dbReference type="Gene3D" id="1.10.10.10">
    <property type="entry name" value="Winged helix-like DNA-binding domain superfamily/Winged helix DNA-binding domain"/>
    <property type="match status" value="1"/>
</dbReference>
<evidence type="ECO:0000313" key="6">
    <source>
        <dbReference type="Proteomes" id="UP000284557"/>
    </source>
</evidence>
<dbReference type="Proteomes" id="UP000284557">
    <property type="component" value="Unassembled WGS sequence"/>
</dbReference>
<evidence type="ECO:0000256" key="1">
    <source>
        <dbReference type="ARBA" id="ARBA00023015"/>
    </source>
</evidence>
<dbReference type="Gene3D" id="1.20.120.530">
    <property type="entry name" value="GntR ligand-binding domain-like"/>
    <property type="match status" value="1"/>
</dbReference>
<reference evidence="5 6" key="1">
    <citation type="submission" date="2018-08" db="EMBL/GenBank/DDBJ databases">
        <title>Linezolid Resistance in Mycobacterium abscessus: MIC Distribution and Comprehensive Investigation of Resistance Mechanisms.</title>
        <authorList>
            <person name="Ye M."/>
            <person name="Xu L."/>
            <person name="Zou Y."/>
            <person name="Li B."/>
            <person name="Guo Q."/>
            <person name="Zhang Y."/>
            <person name="Zhan M."/>
            <person name="Xu B."/>
            <person name="Yu F."/>
            <person name="Zhang Z."/>
            <person name="Chu H."/>
        </authorList>
    </citation>
    <scope>NUCLEOTIDE SEQUENCE [LARGE SCALE GENOMIC DNA]</scope>
    <source>
        <strain evidence="5 6">G143</strain>
    </source>
</reference>
<comment type="caution">
    <text evidence="5">The sequence shown here is derived from an EMBL/GenBank/DDBJ whole genome shotgun (WGS) entry which is preliminary data.</text>
</comment>
<dbReference type="GO" id="GO:0003677">
    <property type="term" value="F:DNA binding"/>
    <property type="evidence" value="ECO:0007669"/>
    <property type="project" value="UniProtKB-KW"/>
</dbReference>
<keyword evidence="3" id="KW-0804">Transcription</keyword>
<dbReference type="SUPFAM" id="SSF46785">
    <property type="entry name" value="Winged helix' DNA-binding domain"/>
    <property type="match status" value="1"/>
</dbReference>
<dbReference type="InterPro" id="IPR000524">
    <property type="entry name" value="Tscrpt_reg_HTH_GntR"/>
</dbReference>
<protein>
    <submittedName>
        <fullName evidence="5">GntR family transcriptional regulator</fullName>
    </submittedName>
</protein>
<dbReference type="InterPro" id="IPR036390">
    <property type="entry name" value="WH_DNA-bd_sf"/>
</dbReference>
<dbReference type="EMBL" id="QXBN01000058">
    <property type="protein sequence ID" value="RIT28082.1"/>
    <property type="molecule type" value="Genomic_DNA"/>
</dbReference>
<dbReference type="InterPro" id="IPR008920">
    <property type="entry name" value="TF_FadR/GntR_C"/>
</dbReference>
<dbReference type="InterPro" id="IPR036388">
    <property type="entry name" value="WH-like_DNA-bd_sf"/>
</dbReference>
<dbReference type="AlphaFoldDB" id="A0ABD7HFV3"/>
<dbReference type="PANTHER" id="PTHR43537">
    <property type="entry name" value="TRANSCRIPTIONAL REGULATOR, GNTR FAMILY"/>
    <property type="match status" value="1"/>
</dbReference>
<dbReference type="SUPFAM" id="SSF48008">
    <property type="entry name" value="GntR ligand-binding domain-like"/>
    <property type="match status" value="1"/>
</dbReference>
<dbReference type="PANTHER" id="PTHR43537:SF5">
    <property type="entry name" value="UXU OPERON TRANSCRIPTIONAL REGULATOR"/>
    <property type="match status" value="1"/>
</dbReference>
<evidence type="ECO:0000256" key="3">
    <source>
        <dbReference type="ARBA" id="ARBA00023163"/>
    </source>
</evidence>
<evidence type="ECO:0000256" key="2">
    <source>
        <dbReference type="ARBA" id="ARBA00023125"/>
    </source>
</evidence>
<dbReference type="SMART" id="SM00895">
    <property type="entry name" value="FCD"/>
    <property type="match status" value="1"/>
</dbReference>
<evidence type="ECO:0000259" key="4">
    <source>
        <dbReference type="PROSITE" id="PS50949"/>
    </source>
</evidence>
<keyword evidence="2" id="KW-0238">DNA-binding</keyword>
<dbReference type="Pfam" id="PF07729">
    <property type="entry name" value="FCD"/>
    <property type="match status" value="1"/>
</dbReference>
<keyword evidence="1" id="KW-0805">Transcription regulation</keyword>
<dbReference type="PROSITE" id="PS50949">
    <property type="entry name" value="HTH_GNTR"/>
    <property type="match status" value="1"/>
</dbReference>
<sequence>MARVTTLSLVDALANELRSRVYLGHLTPQDAITEAEVSRTFDVARPTAKAAIERLVGEGLLMRGAHKTARVPTLGPDDVRDIYKTRARLEAGVLPELARRGIVPARAIEANADIGRLSGSDPVSIVEPDMRFHAALVDAIGSSRTSRAFQTLASEVRLCMGQVQRKRLLTTQSIVADHQLILDAIAARDGERAVDVLTTHLARAREQLAAAVEGLAAGRVDQALGLR</sequence>
<dbReference type="Pfam" id="PF00392">
    <property type="entry name" value="GntR"/>
    <property type="match status" value="1"/>
</dbReference>
<gene>
    <name evidence="5" type="ORF">D2E76_27800</name>
</gene>
<feature type="domain" description="HTH gntR-type" evidence="4">
    <location>
        <begin position="7"/>
        <end position="74"/>
    </location>
</feature>
<organism evidence="5 6">
    <name type="scientific">Mycobacteroides abscessus</name>
    <dbReference type="NCBI Taxonomy" id="36809"/>
    <lineage>
        <taxon>Bacteria</taxon>
        <taxon>Bacillati</taxon>
        <taxon>Actinomycetota</taxon>
        <taxon>Actinomycetes</taxon>
        <taxon>Mycobacteriales</taxon>
        <taxon>Mycobacteriaceae</taxon>
        <taxon>Mycobacteroides</taxon>
    </lineage>
</organism>
<evidence type="ECO:0000313" key="5">
    <source>
        <dbReference type="EMBL" id="RIT28082.1"/>
    </source>
</evidence>
<accession>A0ABD7HFV3</accession>
<name>A0ABD7HFV3_9MYCO</name>
<dbReference type="RefSeq" id="WP_016891805.1">
    <property type="nucleotide sequence ID" value="NZ_JAMLBL010000015.1"/>
</dbReference>
<proteinExistence type="predicted"/>
<dbReference type="InterPro" id="IPR011711">
    <property type="entry name" value="GntR_C"/>
</dbReference>